<feature type="repeat" description="PPR" evidence="2">
    <location>
        <begin position="339"/>
        <end position="368"/>
    </location>
</feature>
<dbReference type="FunFam" id="1.25.40.10:FF:000470">
    <property type="entry name" value="Pentatricopeptide repeat-containing protein At5g66520"/>
    <property type="match status" value="1"/>
</dbReference>
<dbReference type="NCBIfam" id="TIGR00756">
    <property type="entry name" value="PPR"/>
    <property type="match status" value="5"/>
</dbReference>
<dbReference type="EMBL" id="JBBPBK010000005">
    <property type="protein sequence ID" value="KAK9285813.1"/>
    <property type="molecule type" value="Genomic_DNA"/>
</dbReference>
<dbReference type="FunFam" id="1.25.40.10:FF:000348">
    <property type="entry name" value="Pentatricopeptide repeat-containing protein chloroplastic"/>
    <property type="match status" value="1"/>
</dbReference>
<keyword evidence="1" id="KW-0677">Repeat</keyword>
<dbReference type="Gene3D" id="1.25.40.10">
    <property type="entry name" value="Tetratricopeptide repeat domain"/>
    <property type="match status" value="3"/>
</dbReference>
<dbReference type="AlphaFoldDB" id="A0AAP0RVC3"/>
<sequence length="368" mass="41333">MTLYPLKLHILKNPLLSLLQKSKTTSQIHQIHAQLITTNLISDSFAASRLLTSVTSNIVNMLYAELVFNQIHQPNPFICNTMIKGYVQSSEPKRALHFYTEMRRKGLLVDNYTYQFVLKGCGIMMGLVEGREVHGEVVKRGFGSDLFVVNGLIGMYCRCGETGWGRMLFDGFCGKDLVSWNSMLGGYVGCGEMGEAQKLFDEMLEKDVVSWSIMIDGYGKIAEVGRARVLFDSMPMRDLVSWNSMLNGYAKVGEVVAARLLFDSMPVKNVISWSIMIDSYARNGNFIEALNLFRQMLCQGMKPDKVSVVGAILACGQLGALDQGRWIHMYMKKNRISMDIVVQTALVDMYMKCGSLDESCRIFNSMSE</sequence>
<protein>
    <recommendedName>
        <fullName evidence="5">Pentatricopeptide repeat-containing protein</fullName>
    </recommendedName>
</protein>
<evidence type="ECO:0000256" key="1">
    <source>
        <dbReference type="ARBA" id="ARBA00022737"/>
    </source>
</evidence>
<dbReference type="PANTHER" id="PTHR47926:SF499">
    <property type="entry name" value="PENTATRICOPEPTIDE REPEAT-CONTAINING PROTEIN"/>
    <property type="match status" value="1"/>
</dbReference>
<name>A0AAP0RVC3_LIQFO</name>
<evidence type="ECO:0008006" key="5">
    <source>
        <dbReference type="Google" id="ProtNLM"/>
    </source>
</evidence>
<feature type="repeat" description="PPR" evidence="2">
    <location>
        <begin position="238"/>
        <end position="268"/>
    </location>
</feature>
<keyword evidence="4" id="KW-1185">Reference proteome</keyword>
<reference evidence="3 4" key="1">
    <citation type="journal article" date="2024" name="Plant J.">
        <title>Genome sequences and population genomics reveal climatic adaptation and genomic divergence between two closely related sweetgum species.</title>
        <authorList>
            <person name="Xu W.Q."/>
            <person name="Ren C.Q."/>
            <person name="Zhang X.Y."/>
            <person name="Comes H.P."/>
            <person name="Liu X.H."/>
            <person name="Li Y.G."/>
            <person name="Kettle C.J."/>
            <person name="Jalonen R."/>
            <person name="Gaisberger H."/>
            <person name="Ma Y.Z."/>
            <person name="Qiu Y.X."/>
        </authorList>
    </citation>
    <scope>NUCLEOTIDE SEQUENCE [LARGE SCALE GENOMIC DNA]</scope>
    <source>
        <strain evidence="3">Hangzhou</strain>
    </source>
</reference>
<comment type="caution">
    <text evidence="3">The sequence shown here is derived from an EMBL/GenBank/DDBJ whole genome shotgun (WGS) entry which is preliminary data.</text>
</comment>
<feature type="repeat" description="PPR" evidence="2">
    <location>
        <begin position="176"/>
        <end position="210"/>
    </location>
</feature>
<dbReference type="InterPro" id="IPR046960">
    <property type="entry name" value="PPR_At4g14850-like_plant"/>
</dbReference>
<evidence type="ECO:0000313" key="3">
    <source>
        <dbReference type="EMBL" id="KAK9285813.1"/>
    </source>
</evidence>
<feature type="repeat" description="PPR" evidence="2">
    <location>
        <begin position="75"/>
        <end position="109"/>
    </location>
</feature>
<dbReference type="Pfam" id="PF13041">
    <property type="entry name" value="PPR_2"/>
    <property type="match status" value="2"/>
</dbReference>
<gene>
    <name evidence="3" type="ORF">L1049_025014</name>
</gene>
<evidence type="ECO:0000313" key="4">
    <source>
        <dbReference type="Proteomes" id="UP001415857"/>
    </source>
</evidence>
<accession>A0AAP0RVC3</accession>
<dbReference type="InterPro" id="IPR002885">
    <property type="entry name" value="PPR_rpt"/>
</dbReference>
<dbReference type="Pfam" id="PF01535">
    <property type="entry name" value="PPR"/>
    <property type="match status" value="3"/>
</dbReference>
<dbReference type="GO" id="GO:0009451">
    <property type="term" value="P:RNA modification"/>
    <property type="evidence" value="ECO:0007669"/>
    <property type="project" value="InterPro"/>
</dbReference>
<proteinExistence type="predicted"/>
<dbReference type="Proteomes" id="UP001415857">
    <property type="component" value="Unassembled WGS sequence"/>
</dbReference>
<dbReference type="GO" id="GO:0003723">
    <property type="term" value="F:RNA binding"/>
    <property type="evidence" value="ECO:0007669"/>
    <property type="project" value="InterPro"/>
</dbReference>
<feature type="repeat" description="PPR" evidence="2">
    <location>
        <begin position="269"/>
        <end position="303"/>
    </location>
</feature>
<evidence type="ECO:0000256" key="2">
    <source>
        <dbReference type="PROSITE-ProRule" id="PRU00708"/>
    </source>
</evidence>
<dbReference type="InterPro" id="IPR011990">
    <property type="entry name" value="TPR-like_helical_dom_sf"/>
</dbReference>
<dbReference type="PANTHER" id="PTHR47926">
    <property type="entry name" value="PENTATRICOPEPTIDE REPEAT-CONTAINING PROTEIN"/>
    <property type="match status" value="1"/>
</dbReference>
<organism evidence="3 4">
    <name type="scientific">Liquidambar formosana</name>
    <name type="common">Formosan gum</name>
    <dbReference type="NCBI Taxonomy" id="63359"/>
    <lineage>
        <taxon>Eukaryota</taxon>
        <taxon>Viridiplantae</taxon>
        <taxon>Streptophyta</taxon>
        <taxon>Embryophyta</taxon>
        <taxon>Tracheophyta</taxon>
        <taxon>Spermatophyta</taxon>
        <taxon>Magnoliopsida</taxon>
        <taxon>eudicotyledons</taxon>
        <taxon>Gunneridae</taxon>
        <taxon>Pentapetalae</taxon>
        <taxon>Saxifragales</taxon>
        <taxon>Altingiaceae</taxon>
        <taxon>Liquidambar</taxon>
    </lineage>
</organism>
<dbReference type="PROSITE" id="PS51375">
    <property type="entry name" value="PPR"/>
    <property type="match status" value="5"/>
</dbReference>